<sequence length="326" mass="38303">MLPGGLCSVFYMPAVGLPYIFRTGLSTSACLSRWYKKFFRLKKQVSVFKPPVQFEKDWEKKPYESLPSSSIPPSIECISSFKSLDESVKPIFSYEFASKELEFNDVLNAKLKELGYDPTDDNSTGAKIIRMTMRLRYKKKLFEEHPRNVTLLRATRCLISARRRTLRLLRSTNMPEFERLTKALEITGYLHPDPYDFGYMDETVRRKKATRAECYQIRLAKLANLKVRRATSEQEFYARKEETLENLLNDLALLESKDSDKAPDREKALATLQTLFREVVSERKNEVLKGPQDDQLLWYYKEEEEREKYARVQAEKAEKQLRRKKK</sequence>
<evidence type="ECO:0000256" key="6">
    <source>
        <dbReference type="ARBA" id="ARBA00023274"/>
    </source>
</evidence>
<reference evidence="9" key="1">
    <citation type="submission" date="2024-06" db="EMBL/GenBank/DDBJ databases">
        <authorList>
            <person name="Liu X."/>
            <person name="Lenzi L."/>
            <person name="Haldenby T S."/>
            <person name="Uol C."/>
        </authorList>
    </citation>
    <scope>NUCLEOTIDE SEQUENCE</scope>
</reference>
<dbReference type="Pfam" id="PF00312">
    <property type="entry name" value="Ribosomal_S15"/>
    <property type="match status" value="1"/>
</dbReference>
<evidence type="ECO:0000256" key="5">
    <source>
        <dbReference type="ARBA" id="ARBA00023128"/>
    </source>
</evidence>
<dbReference type="AlphaFoldDB" id="A0AAV2T2M2"/>
<protein>
    <recommendedName>
        <fullName evidence="7">Small ribosomal subunit protein uS15m</fullName>
    </recommendedName>
    <alternativeName>
        <fullName evidence="8">28S ribosomal protein S15, mitochondrial</fullName>
    </alternativeName>
</protein>
<comment type="similarity">
    <text evidence="2">Belongs to the universal ribosomal protein uS15 family.</text>
</comment>
<evidence type="ECO:0000256" key="3">
    <source>
        <dbReference type="ARBA" id="ARBA00022946"/>
    </source>
</evidence>
<keyword evidence="5" id="KW-0496">Mitochondrion</keyword>
<dbReference type="PANTHER" id="PTHR46685">
    <property type="entry name" value="28S RIBOSOMAL PROTEIN S15, MITOCHONDRIAL"/>
    <property type="match status" value="1"/>
</dbReference>
<evidence type="ECO:0000313" key="9">
    <source>
        <dbReference type="EMBL" id="CAL5130399.1"/>
    </source>
</evidence>
<dbReference type="InterPro" id="IPR009068">
    <property type="entry name" value="uS15_NS1_RNA-bd_sf"/>
</dbReference>
<comment type="subcellular location">
    <subcellularLocation>
        <location evidence="1">Mitochondrion</location>
    </subcellularLocation>
</comment>
<keyword evidence="3" id="KW-0809">Transit peptide</keyword>
<accession>A0AAV2T2M2</accession>
<dbReference type="GO" id="GO:0005763">
    <property type="term" value="C:mitochondrial small ribosomal subunit"/>
    <property type="evidence" value="ECO:0007669"/>
    <property type="project" value="TreeGrafter"/>
</dbReference>
<dbReference type="InterPro" id="IPR052137">
    <property type="entry name" value="uS15_ribosomal"/>
</dbReference>
<dbReference type="GO" id="GO:0003723">
    <property type="term" value="F:RNA binding"/>
    <property type="evidence" value="ECO:0007669"/>
    <property type="project" value="TreeGrafter"/>
</dbReference>
<dbReference type="EMBL" id="CAXLJL010000065">
    <property type="protein sequence ID" value="CAL5130399.1"/>
    <property type="molecule type" value="Genomic_DNA"/>
</dbReference>
<dbReference type="Proteomes" id="UP001497525">
    <property type="component" value="Unassembled WGS sequence"/>
</dbReference>
<dbReference type="GO" id="GO:0003735">
    <property type="term" value="F:structural constituent of ribosome"/>
    <property type="evidence" value="ECO:0007669"/>
    <property type="project" value="InterPro"/>
</dbReference>
<keyword evidence="6" id="KW-0687">Ribonucleoprotein</keyword>
<evidence type="ECO:0000313" key="10">
    <source>
        <dbReference type="Proteomes" id="UP001497525"/>
    </source>
</evidence>
<comment type="caution">
    <text evidence="9">The sequence shown here is derived from an EMBL/GenBank/DDBJ whole genome shotgun (WGS) entry which is preliminary data.</text>
</comment>
<evidence type="ECO:0000256" key="1">
    <source>
        <dbReference type="ARBA" id="ARBA00004173"/>
    </source>
</evidence>
<organism evidence="9 10">
    <name type="scientific">Calicophoron daubneyi</name>
    <name type="common">Rumen fluke</name>
    <name type="synonym">Paramphistomum daubneyi</name>
    <dbReference type="NCBI Taxonomy" id="300641"/>
    <lineage>
        <taxon>Eukaryota</taxon>
        <taxon>Metazoa</taxon>
        <taxon>Spiralia</taxon>
        <taxon>Lophotrochozoa</taxon>
        <taxon>Platyhelminthes</taxon>
        <taxon>Trematoda</taxon>
        <taxon>Digenea</taxon>
        <taxon>Plagiorchiida</taxon>
        <taxon>Pronocephalata</taxon>
        <taxon>Paramphistomoidea</taxon>
        <taxon>Paramphistomidae</taxon>
        <taxon>Calicophoron</taxon>
    </lineage>
</organism>
<dbReference type="SMART" id="SM01387">
    <property type="entry name" value="Ribosomal_S15"/>
    <property type="match status" value="1"/>
</dbReference>
<evidence type="ECO:0000256" key="2">
    <source>
        <dbReference type="ARBA" id="ARBA00008434"/>
    </source>
</evidence>
<dbReference type="GO" id="GO:0032543">
    <property type="term" value="P:mitochondrial translation"/>
    <property type="evidence" value="ECO:0007669"/>
    <property type="project" value="TreeGrafter"/>
</dbReference>
<dbReference type="SUPFAM" id="SSF47060">
    <property type="entry name" value="S15/NS1 RNA-binding domain"/>
    <property type="match status" value="1"/>
</dbReference>
<dbReference type="Gene3D" id="1.10.287.10">
    <property type="entry name" value="S15/NS1, RNA-binding"/>
    <property type="match status" value="1"/>
</dbReference>
<dbReference type="InterPro" id="IPR000589">
    <property type="entry name" value="Ribosomal_uS15"/>
</dbReference>
<name>A0AAV2T2M2_CALDB</name>
<dbReference type="PANTHER" id="PTHR46685:SF1">
    <property type="entry name" value="SMALL RIBOSOMAL SUBUNIT PROTEIN US15M"/>
    <property type="match status" value="1"/>
</dbReference>
<evidence type="ECO:0000256" key="8">
    <source>
        <dbReference type="ARBA" id="ARBA00035528"/>
    </source>
</evidence>
<evidence type="ECO:0000256" key="4">
    <source>
        <dbReference type="ARBA" id="ARBA00022980"/>
    </source>
</evidence>
<gene>
    <name evidence="9" type="ORF">CDAUBV1_LOCUS2276</name>
</gene>
<keyword evidence="4" id="KW-0689">Ribosomal protein</keyword>
<evidence type="ECO:0000256" key="7">
    <source>
        <dbReference type="ARBA" id="ARBA00035249"/>
    </source>
</evidence>
<proteinExistence type="inferred from homology"/>